<evidence type="ECO:0000256" key="4">
    <source>
        <dbReference type="ARBA" id="ARBA00011738"/>
    </source>
</evidence>
<keyword evidence="12" id="KW-1185">Reference proteome</keyword>
<evidence type="ECO:0000259" key="10">
    <source>
        <dbReference type="Pfam" id="PF00155"/>
    </source>
</evidence>
<dbReference type="Proteomes" id="UP001162891">
    <property type="component" value="Chromosome"/>
</dbReference>
<dbReference type="PANTHER" id="PTHR43643:SF3">
    <property type="entry name" value="HISTIDINOL-PHOSPHATE AMINOTRANSFERASE"/>
    <property type="match status" value="1"/>
</dbReference>
<evidence type="ECO:0000256" key="9">
    <source>
        <dbReference type="HAMAP-Rule" id="MF_01023"/>
    </source>
</evidence>
<dbReference type="InterPro" id="IPR004839">
    <property type="entry name" value="Aminotransferase_I/II_large"/>
</dbReference>
<dbReference type="Gene3D" id="3.40.640.10">
    <property type="entry name" value="Type I PLP-dependent aspartate aminotransferase-like (Major domain)"/>
    <property type="match status" value="1"/>
</dbReference>
<comment type="subunit">
    <text evidence="4 9">Homodimer.</text>
</comment>
<name>A0ABM7X3M5_9BACT</name>
<accession>A0ABM7X3M5</accession>
<evidence type="ECO:0000256" key="5">
    <source>
        <dbReference type="ARBA" id="ARBA00022576"/>
    </source>
</evidence>
<evidence type="ECO:0000256" key="2">
    <source>
        <dbReference type="ARBA" id="ARBA00005011"/>
    </source>
</evidence>
<feature type="domain" description="Aminotransferase class I/classII large" evidence="10">
    <location>
        <begin position="31"/>
        <end position="352"/>
    </location>
</feature>
<dbReference type="InterPro" id="IPR005861">
    <property type="entry name" value="HisP_aminotrans"/>
</dbReference>
<evidence type="ECO:0000256" key="1">
    <source>
        <dbReference type="ARBA" id="ARBA00001933"/>
    </source>
</evidence>
<dbReference type="GO" id="GO:0008483">
    <property type="term" value="F:transaminase activity"/>
    <property type="evidence" value="ECO:0007669"/>
    <property type="project" value="UniProtKB-KW"/>
</dbReference>
<evidence type="ECO:0000256" key="3">
    <source>
        <dbReference type="ARBA" id="ARBA00007970"/>
    </source>
</evidence>
<dbReference type="RefSeq" id="WP_248355961.1">
    <property type="nucleotide sequence ID" value="NZ_AP025591.1"/>
</dbReference>
<reference evidence="12" key="1">
    <citation type="journal article" date="2022" name="Int. J. Syst. Evol. Microbiol.">
        <title>Anaeromyxobacter oryzae sp. nov., Anaeromyxobacter diazotrophicus sp. nov. and Anaeromyxobacter paludicola sp. nov., isolated from paddy soils.</title>
        <authorList>
            <person name="Itoh H."/>
            <person name="Xu Z."/>
            <person name="Mise K."/>
            <person name="Masuda Y."/>
            <person name="Ushijima N."/>
            <person name="Hayakawa C."/>
            <person name="Shiratori Y."/>
            <person name="Senoo K."/>
        </authorList>
    </citation>
    <scope>NUCLEOTIDE SEQUENCE [LARGE SCALE GENOMIC DNA]</scope>
    <source>
        <strain evidence="12">Red232</strain>
    </source>
</reference>
<organism evidence="11 12">
    <name type="scientific">Anaeromyxobacter oryzae</name>
    <dbReference type="NCBI Taxonomy" id="2918170"/>
    <lineage>
        <taxon>Bacteria</taxon>
        <taxon>Pseudomonadati</taxon>
        <taxon>Myxococcota</taxon>
        <taxon>Myxococcia</taxon>
        <taxon>Myxococcales</taxon>
        <taxon>Cystobacterineae</taxon>
        <taxon>Anaeromyxobacteraceae</taxon>
        <taxon>Anaeromyxobacter</taxon>
    </lineage>
</organism>
<evidence type="ECO:0000256" key="7">
    <source>
        <dbReference type="ARBA" id="ARBA00022898"/>
    </source>
</evidence>
<keyword evidence="7 9" id="KW-0663">Pyridoxal phosphate</keyword>
<dbReference type="PANTHER" id="PTHR43643">
    <property type="entry name" value="HISTIDINOL-PHOSPHATE AMINOTRANSFERASE 2"/>
    <property type="match status" value="1"/>
</dbReference>
<feature type="modified residue" description="N6-(pyridoxal phosphate)lysine" evidence="9">
    <location>
        <position position="224"/>
    </location>
</feature>
<protein>
    <recommendedName>
        <fullName evidence="9">Histidinol-phosphate aminotransferase</fullName>
        <ecNumber evidence="9">2.6.1.9</ecNumber>
    </recommendedName>
    <alternativeName>
        <fullName evidence="9">Imidazole acetol-phosphate transaminase</fullName>
    </alternativeName>
</protein>
<comment type="cofactor">
    <cofactor evidence="1 9">
        <name>pyridoxal 5'-phosphate</name>
        <dbReference type="ChEBI" id="CHEBI:597326"/>
    </cofactor>
</comment>
<keyword evidence="6 9" id="KW-0808">Transferase</keyword>
<gene>
    <name evidence="11" type="primary">hisC_2</name>
    <name evidence="9" type="synonym">hisC</name>
    <name evidence="11" type="ORF">AMOR_53630</name>
</gene>
<evidence type="ECO:0000313" key="12">
    <source>
        <dbReference type="Proteomes" id="UP001162891"/>
    </source>
</evidence>
<comment type="pathway">
    <text evidence="2 9">Amino-acid biosynthesis; L-histidine biosynthesis; L-histidine from 5-phospho-alpha-D-ribose 1-diphosphate: step 7/9.</text>
</comment>
<dbReference type="SUPFAM" id="SSF53383">
    <property type="entry name" value="PLP-dependent transferases"/>
    <property type="match status" value="1"/>
</dbReference>
<evidence type="ECO:0000313" key="11">
    <source>
        <dbReference type="EMBL" id="BDG06367.1"/>
    </source>
</evidence>
<dbReference type="NCBIfam" id="TIGR01141">
    <property type="entry name" value="hisC"/>
    <property type="match status" value="1"/>
</dbReference>
<dbReference type="CDD" id="cd00609">
    <property type="entry name" value="AAT_like"/>
    <property type="match status" value="1"/>
</dbReference>
<dbReference type="Gene3D" id="3.90.1150.10">
    <property type="entry name" value="Aspartate Aminotransferase, domain 1"/>
    <property type="match status" value="1"/>
</dbReference>
<evidence type="ECO:0000256" key="8">
    <source>
        <dbReference type="ARBA" id="ARBA00047481"/>
    </source>
</evidence>
<comment type="catalytic activity">
    <reaction evidence="8 9">
        <text>L-histidinol phosphate + 2-oxoglutarate = 3-(imidazol-4-yl)-2-oxopropyl phosphate + L-glutamate</text>
        <dbReference type="Rhea" id="RHEA:23744"/>
        <dbReference type="ChEBI" id="CHEBI:16810"/>
        <dbReference type="ChEBI" id="CHEBI:29985"/>
        <dbReference type="ChEBI" id="CHEBI:57766"/>
        <dbReference type="ChEBI" id="CHEBI:57980"/>
        <dbReference type="EC" id="2.6.1.9"/>
    </reaction>
</comment>
<keyword evidence="9" id="KW-0368">Histidine biosynthesis</keyword>
<sequence length="364" mass="39404">MALVPPHVASLTPYVPGKPIEEVEREYGVSDVAKLASNENALGPSPKAVAAARDALDGVNLYPDGSAYYLRNALAAKLGVTPAEVFVGNGSNELIELMVRTFVLENEEVLTSAQSFVAYKLAASAQGRTLVEAPMKGRFHYDLDAMKKLLSRKTKVVFIANPDNPTGTCFPERELLPFLDAAPRETLVVLDEAYLEFVDLPGYQDGLALRRKYPNVVVLRTFSKIHGLAGLRLGYGVARPDVVEYIDRVRAPFNVNHVAQAAGVAALRDDEHVAKSRALVLAERPFLAAGLAAVGATVVPSQGNFVLADFPGRPGKQLFEDLLREGVIVRPMVGYGFPTAQRITVGLRRENEKCLAALKKVLGK</sequence>
<dbReference type="Pfam" id="PF00155">
    <property type="entry name" value="Aminotran_1_2"/>
    <property type="match status" value="1"/>
</dbReference>
<dbReference type="InterPro" id="IPR015424">
    <property type="entry name" value="PyrdxlP-dep_Trfase"/>
</dbReference>
<dbReference type="InterPro" id="IPR015422">
    <property type="entry name" value="PyrdxlP-dep_Trfase_small"/>
</dbReference>
<proteinExistence type="inferred from homology"/>
<dbReference type="InterPro" id="IPR050106">
    <property type="entry name" value="HistidinolP_aminotransfase"/>
</dbReference>
<dbReference type="HAMAP" id="MF_01023">
    <property type="entry name" value="HisC_aminotrans_2"/>
    <property type="match status" value="1"/>
</dbReference>
<dbReference type="EC" id="2.6.1.9" evidence="9"/>
<comment type="similarity">
    <text evidence="3 9">Belongs to the class-II pyridoxal-phosphate-dependent aminotransferase family. Histidinol-phosphate aminotransferase subfamily.</text>
</comment>
<evidence type="ECO:0000256" key="6">
    <source>
        <dbReference type="ARBA" id="ARBA00022679"/>
    </source>
</evidence>
<keyword evidence="9" id="KW-0028">Amino-acid biosynthesis</keyword>
<keyword evidence="5 9" id="KW-0032">Aminotransferase</keyword>
<dbReference type="InterPro" id="IPR015421">
    <property type="entry name" value="PyrdxlP-dep_Trfase_major"/>
</dbReference>
<dbReference type="EMBL" id="AP025591">
    <property type="protein sequence ID" value="BDG06367.1"/>
    <property type="molecule type" value="Genomic_DNA"/>
</dbReference>